<dbReference type="GeneID" id="92043568"/>
<feature type="compositionally biased region" description="Low complexity" evidence="7">
    <location>
        <begin position="308"/>
        <end position="351"/>
    </location>
</feature>
<comment type="subcellular location">
    <subcellularLocation>
        <location evidence="2">Cytoplasm</location>
    </subcellularLocation>
    <subcellularLocation>
        <location evidence="1">Membrane</location>
        <topology evidence="1">Peripheral membrane protein</topology>
    </subcellularLocation>
</comment>
<comment type="similarity">
    <text evidence="3">Belongs to the epsin family.</text>
</comment>
<comment type="caution">
    <text evidence="9">The sequence shown here is derived from an EMBL/GenBank/DDBJ whole genome shotgun (WGS) entry which is preliminary data.</text>
</comment>
<dbReference type="Proteomes" id="UP001433268">
    <property type="component" value="Unassembled WGS sequence"/>
</dbReference>
<dbReference type="Gene3D" id="1.25.40.90">
    <property type="match status" value="2"/>
</dbReference>
<evidence type="ECO:0000313" key="9">
    <source>
        <dbReference type="EMBL" id="KAK8084922.1"/>
    </source>
</evidence>
<keyword evidence="4" id="KW-0963">Cytoplasm</keyword>
<dbReference type="SUPFAM" id="SSF48464">
    <property type="entry name" value="ENTH/VHS domain"/>
    <property type="match status" value="1"/>
</dbReference>
<feature type="compositionally biased region" description="Polar residues" evidence="7">
    <location>
        <begin position="358"/>
        <end position="387"/>
    </location>
</feature>
<dbReference type="PANTHER" id="PTHR12276:SF110">
    <property type="entry name" value="EPSIN-1-RELATED"/>
    <property type="match status" value="1"/>
</dbReference>
<feature type="region of interest" description="Disordered" evidence="7">
    <location>
        <begin position="123"/>
        <end position="245"/>
    </location>
</feature>
<evidence type="ECO:0000259" key="8">
    <source>
        <dbReference type="SMART" id="SM00273"/>
    </source>
</evidence>
<protein>
    <submittedName>
        <fullName evidence="9">ENTH domain-containing protein</fullName>
    </submittedName>
</protein>
<evidence type="ECO:0000256" key="7">
    <source>
        <dbReference type="SAM" id="MobiDB-lite"/>
    </source>
</evidence>
<dbReference type="InterPro" id="IPR013809">
    <property type="entry name" value="ENTH"/>
</dbReference>
<evidence type="ECO:0000256" key="1">
    <source>
        <dbReference type="ARBA" id="ARBA00004170"/>
    </source>
</evidence>
<feature type="compositionally biased region" description="Low complexity" evidence="7">
    <location>
        <begin position="538"/>
        <end position="554"/>
    </location>
</feature>
<dbReference type="InterPro" id="IPR003903">
    <property type="entry name" value="UIM_dom"/>
</dbReference>
<evidence type="ECO:0000313" key="10">
    <source>
        <dbReference type="Proteomes" id="UP001433268"/>
    </source>
</evidence>
<keyword evidence="6" id="KW-0446">Lipid-binding</keyword>
<proteinExistence type="inferred from homology"/>
<sequence length="554" mass="61480">MSKVMRSVKNVTKGYSTVQVKVREGQFAKRLRPINAAPSRKPSPSTEFYDIVDMIDKRLNDKGKELAPRPQGSEVTWARKNIYLIRTLREFQHVDEDGRDVGQNVRVAAKELSALLQDEERLRAERSDRKTWKSRVTGIEEFAPEGSLPPPSQRHQRPRRNSDEDDAEYKLALEASKYQEEEDRKRREGRGGGEDVDDDLAKAIKLSQEEEERRRKELEQSNANSLFDDDPFATTSQQPQPTGVNMGYQQGNNVDWFGNPTTAQSPMGMQPTGYNMNSMGNQYTGYPNNGFQNEFANQPTGMYDPYGQQQNQQQLQPPQQQFPMQTGFNNPYAQQAQQPQQPQFSQQSTASLEPVAQPGSNNPWATGNNNMAPASIKPTPTGSNNPFASGFGRPQSQKAPSMPAMNNMQALPEQKTLQTFTPPPQPTFSQPQQPAKEMNEHEAKLNALLASGDGMDTFGNTGNLRIPAQHTAPGTFVNSAGAGINRVTSDATGNNPFMRQQFTGMPTVSYGGQQMPAATGPANMGMNGGFGGQSNPFQQRPQQNQQQGQDLIQF</sequence>
<feature type="domain" description="ENTH" evidence="8">
    <location>
        <begin position="16"/>
        <end position="126"/>
    </location>
</feature>
<gene>
    <name evidence="9" type="ORF">PG997_006193</name>
</gene>
<accession>A0ABR1WPG2</accession>
<dbReference type="SMART" id="SM00273">
    <property type="entry name" value="ENTH"/>
    <property type="match status" value="1"/>
</dbReference>
<dbReference type="PROSITE" id="PS50330">
    <property type="entry name" value="UIM"/>
    <property type="match status" value="1"/>
</dbReference>
<keyword evidence="10" id="KW-1185">Reference proteome</keyword>
<dbReference type="InterPro" id="IPR008942">
    <property type="entry name" value="ENTH_VHS"/>
</dbReference>
<dbReference type="SMART" id="SM00726">
    <property type="entry name" value="UIM"/>
    <property type="match status" value="2"/>
</dbReference>
<feature type="compositionally biased region" description="Polar residues" evidence="7">
    <location>
        <begin position="233"/>
        <end position="245"/>
    </location>
</feature>
<name>A0ABR1WPG2_9PEZI</name>
<feature type="compositionally biased region" description="Polar residues" evidence="7">
    <location>
        <begin position="290"/>
        <end position="300"/>
    </location>
</feature>
<reference evidence="9 10" key="1">
    <citation type="submission" date="2023-01" db="EMBL/GenBank/DDBJ databases">
        <title>Analysis of 21 Apiospora genomes using comparative genomics revels a genus with tremendous synthesis potential of carbohydrate active enzymes and secondary metabolites.</title>
        <authorList>
            <person name="Sorensen T."/>
        </authorList>
    </citation>
    <scope>NUCLEOTIDE SEQUENCE [LARGE SCALE GENOMIC DNA]</scope>
    <source>
        <strain evidence="9 10">CBS 114990</strain>
    </source>
</reference>
<dbReference type="PANTHER" id="PTHR12276">
    <property type="entry name" value="EPSIN/ENT-RELATED"/>
    <property type="match status" value="1"/>
</dbReference>
<evidence type="ECO:0000256" key="3">
    <source>
        <dbReference type="ARBA" id="ARBA00010130"/>
    </source>
</evidence>
<evidence type="ECO:0000256" key="6">
    <source>
        <dbReference type="ARBA" id="ARBA00023121"/>
    </source>
</evidence>
<evidence type="ECO:0000256" key="5">
    <source>
        <dbReference type="ARBA" id="ARBA00022553"/>
    </source>
</evidence>
<dbReference type="EMBL" id="JAQQWN010000005">
    <property type="protein sequence ID" value="KAK8084922.1"/>
    <property type="molecule type" value="Genomic_DNA"/>
</dbReference>
<evidence type="ECO:0000256" key="2">
    <source>
        <dbReference type="ARBA" id="ARBA00004496"/>
    </source>
</evidence>
<evidence type="ECO:0000256" key="4">
    <source>
        <dbReference type="ARBA" id="ARBA00022490"/>
    </source>
</evidence>
<feature type="region of interest" description="Disordered" evidence="7">
    <location>
        <begin position="523"/>
        <end position="554"/>
    </location>
</feature>
<dbReference type="RefSeq" id="XP_066669431.1">
    <property type="nucleotide sequence ID" value="XM_066810508.1"/>
</dbReference>
<feature type="compositionally biased region" description="Basic and acidic residues" evidence="7">
    <location>
        <begin position="177"/>
        <end position="219"/>
    </location>
</feature>
<keyword evidence="5" id="KW-0597">Phosphoprotein</keyword>
<dbReference type="Pfam" id="PF01417">
    <property type="entry name" value="ENTH"/>
    <property type="match status" value="1"/>
</dbReference>
<feature type="region of interest" description="Disordered" evidence="7">
    <location>
        <begin position="290"/>
        <end position="402"/>
    </location>
</feature>
<organism evidence="9 10">
    <name type="scientific">Apiospora hydei</name>
    <dbReference type="NCBI Taxonomy" id="1337664"/>
    <lineage>
        <taxon>Eukaryota</taxon>
        <taxon>Fungi</taxon>
        <taxon>Dikarya</taxon>
        <taxon>Ascomycota</taxon>
        <taxon>Pezizomycotina</taxon>
        <taxon>Sordariomycetes</taxon>
        <taxon>Xylariomycetidae</taxon>
        <taxon>Amphisphaeriales</taxon>
        <taxon>Apiosporaceae</taxon>
        <taxon>Apiospora</taxon>
    </lineage>
</organism>